<dbReference type="Pfam" id="PF00270">
    <property type="entry name" value="DEAD"/>
    <property type="match status" value="1"/>
</dbReference>
<gene>
    <name evidence="11" type="ORF">FSP39_011231</name>
</gene>
<dbReference type="GO" id="GO:0016787">
    <property type="term" value="F:hydrolase activity"/>
    <property type="evidence" value="ECO:0007669"/>
    <property type="project" value="UniProtKB-KW"/>
</dbReference>
<comment type="caution">
    <text evidence="11">The sequence shown here is derived from an EMBL/GenBank/DDBJ whole genome shotgun (WGS) entry which is preliminary data.</text>
</comment>
<accession>A0AA88YCP7</accession>
<dbReference type="PROSITE" id="PS00039">
    <property type="entry name" value="DEAD_ATP_HELICASE"/>
    <property type="match status" value="1"/>
</dbReference>
<keyword evidence="5 7" id="KW-0694">RNA-binding</keyword>
<dbReference type="Proteomes" id="UP001186944">
    <property type="component" value="Unassembled WGS sequence"/>
</dbReference>
<reference evidence="11" key="1">
    <citation type="submission" date="2019-08" db="EMBL/GenBank/DDBJ databases">
        <title>The improved chromosome-level genome for the pearl oyster Pinctada fucata martensii using PacBio sequencing and Hi-C.</title>
        <authorList>
            <person name="Zheng Z."/>
        </authorList>
    </citation>
    <scope>NUCLEOTIDE SEQUENCE</scope>
    <source>
        <strain evidence="11">ZZ-2019</strain>
        <tissue evidence="11">Adductor muscle</tissue>
    </source>
</reference>
<feature type="compositionally biased region" description="Basic and acidic residues" evidence="8">
    <location>
        <begin position="19"/>
        <end position="67"/>
    </location>
</feature>
<evidence type="ECO:0000256" key="1">
    <source>
        <dbReference type="ARBA" id="ARBA00022741"/>
    </source>
</evidence>
<keyword evidence="1 6" id="KW-0547">Nucleotide-binding</keyword>
<dbReference type="InterPro" id="IPR011545">
    <property type="entry name" value="DEAD/DEAH_box_helicase_dom"/>
</dbReference>
<comment type="catalytic activity">
    <reaction evidence="7">
        <text>ATP + H2O = ADP + phosphate + H(+)</text>
        <dbReference type="Rhea" id="RHEA:13065"/>
        <dbReference type="ChEBI" id="CHEBI:15377"/>
        <dbReference type="ChEBI" id="CHEBI:15378"/>
        <dbReference type="ChEBI" id="CHEBI:30616"/>
        <dbReference type="ChEBI" id="CHEBI:43474"/>
        <dbReference type="ChEBI" id="CHEBI:456216"/>
        <dbReference type="EC" id="3.6.4.13"/>
    </reaction>
</comment>
<dbReference type="InterPro" id="IPR027417">
    <property type="entry name" value="P-loop_NTPase"/>
</dbReference>
<dbReference type="PROSITE" id="PS51192">
    <property type="entry name" value="HELICASE_ATP_BIND_1"/>
    <property type="match status" value="1"/>
</dbReference>
<evidence type="ECO:0000256" key="4">
    <source>
        <dbReference type="ARBA" id="ARBA00022840"/>
    </source>
</evidence>
<dbReference type="Pfam" id="PF00271">
    <property type="entry name" value="Helicase_C"/>
    <property type="match status" value="1"/>
</dbReference>
<dbReference type="EMBL" id="VSWD01000005">
    <property type="protein sequence ID" value="KAK3102413.1"/>
    <property type="molecule type" value="Genomic_DNA"/>
</dbReference>
<dbReference type="GO" id="GO:0003723">
    <property type="term" value="F:RNA binding"/>
    <property type="evidence" value="ECO:0007669"/>
    <property type="project" value="UniProtKB-UniRule"/>
</dbReference>
<comment type="function">
    <text evidence="7">RNA helicase.</text>
</comment>
<dbReference type="Gene3D" id="3.40.50.300">
    <property type="entry name" value="P-loop containing nucleotide triphosphate hydrolases"/>
    <property type="match status" value="2"/>
</dbReference>
<keyword evidence="4 6" id="KW-0067">ATP-binding</keyword>
<dbReference type="PANTHER" id="PTHR24031">
    <property type="entry name" value="RNA HELICASE"/>
    <property type="match status" value="1"/>
</dbReference>
<dbReference type="PROSITE" id="PS51194">
    <property type="entry name" value="HELICASE_CTER"/>
    <property type="match status" value="1"/>
</dbReference>
<evidence type="ECO:0000259" key="9">
    <source>
        <dbReference type="PROSITE" id="PS51192"/>
    </source>
</evidence>
<feature type="compositionally biased region" description="Polar residues" evidence="8">
    <location>
        <begin position="516"/>
        <end position="534"/>
    </location>
</feature>
<dbReference type="InterPro" id="IPR014001">
    <property type="entry name" value="Helicase_ATP-bd"/>
</dbReference>
<evidence type="ECO:0000259" key="10">
    <source>
        <dbReference type="PROSITE" id="PS51194"/>
    </source>
</evidence>
<dbReference type="CDD" id="cd17956">
    <property type="entry name" value="DEADc_DDX51"/>
    <property type="match status" value="1"/>
</dbReference>
<dbReference type="CDD" id="cd18787">
    <property type="entry name" value="SF2_C_DEAD"/>
    <property type="match status" value="1"/>
</dbReference>
<evidence type="ECO:0000256" key="7">
    <source>
        <dbReference type="RuleBase" id="RU365068"/>
    </source>
</evidence>
<keyword evidence="2 6" id="KW-0378">Hydrolase</keyword>
<feature type="domain" description="Helicase ATP-binding" evidence="9">
    <location>
        <begin position="292"/>
        <end position="491"/>
    </location>
</feature>
<feature type="compositionally biased region" description="Basic and acidic residues" evidence="8">
    <location>
        <begin position="90"/>
        <end position="102"/>
    </location>
</feature>
<keyword evidence="3 6" id="KW-0347">Helicase</keyword>
<evidence type="ECO:0000256" key="5">
    <source>
        <dbReference type="ARBA" id="ARBA00022884"/>
    </source>
</evidence>
<protein>
    <recommendedName>
        <fullName evidence="7">ATP-dependent RNA helicase</fullName>
        <ecNumber evidence="7">3.6.4.13</ecNumber>
    </recommendedName>
</protein>
<feature type="domain" description="Helicase C-terminal" evidence="10">
    <location>
        <begin position="560"/>
        <end position="706"/>
    </location>
</feature>
<dbReference type="SMART" id="SM00490">
    <property type="entry name" value="HELICc"/>
    <property type="match status" value="1"/>
</dbReference>
<dbReference type="EC" id="3.6.4.13" evidence="7"/>
<evidence type="ECO:0000256" key="2">
    <source>
        <dbReference type="ARBA" id="ARBA00022801"/>
    </source>
</evidence>
<organism evidence="11 12">
    <name type="scientific">Pinctada imbricata</name>
    <name type="common">Atlantic pearl-oyster</name>
    <name type="synonym">Pinctada martensii</name>
    <dbReference type="NCBI Taxonomy" id="66713"/>
    <lineage>
        <taxon>Eukaryota</taxon>
        <taxon>Metazoa</taxon>
        <taxon>Spiralia</taxon>
        <taxon>Lophotrochozoa</taxon>
        <taxon>Mollusca</taxon>
        <taxon>Bivalvia</taxon>
        <taxon>Autobranchia</taxon>
        <taxon>Pteriomorphia</taxon>
        <taxon>Pterioida</taxon>
        <taxon>Pterioidea</taxon>
        <taxon>Pteriidae</taxon>
        <taxon>Pinctada</taxon>
    </lineage>
</organism>
<keyword evidence="12" id="KW-1185">Reference proteome</keyword>
<dbReference type="SUPFAM" id="SSF52540">
    <property type="entry name" value="P-loop containing nucleoside triphosphate hydrolases"/>
    <property type="match status" value="1"/>
</dbReference>
<feature type="compositionally biased region" description="Basic and acidic residues" evidence="8">
    <location>
        <begin position="178"/>
        <end position="190"/>
    </location>
</feature>
<evidence type="ECO:0000256" key="6">
    <source>
        <dbReference type="RuleBase" id="RU000492"/>
    </source>
</evidence>
<dbReference type="AlphaFoldDB" id="A0AA88YCP7"/>
<proteinExistence type="inferred from homology"/>
<feature type="compositionally biased region" description="Basic and acidic residues" evidence="8">
    <location>
        <begin position="135"/>
        <end position="169"/>
    </location>
</feature>
<evidence type="ECO:0000256" key="3">
    <source>
        <dbReference type="ARBA" id="ARBA00022806"/>
    </source>
</evidence>
<feature type="region of interest" description="Disordered" evidence="8">
    <location>
        <begin position="516"/>
        <end position="537"/>
    </location>
</feature>
<name>A0AA88YCP7_PINIB</name>
<evidence type="ECO:0000313" key="12">
    <source>
        <dbReference type="Proteomes" id="UP001186944"/>
    </source>
</evidence>
<sequence length="739" mass="82280">MGDEEDTRTPASKSADILAKIKADAEKRRSLTKIGEKEKNVDDHKDDLKNRNSLPEDGRKVKKRLNDTAEEEEKAQSSKKRKKSSSGGENVEKEDVHDEFPQKKKKHKKERKNSCEMCGDDINDKESRQVIMKKLSGDDKKGDDKDNLEPSKSKDKSPTKSKHSEDGKKIKSKKMKQAKQESLEDKKEDSCGDDDDLLSEEINGKEVGGFTVLGEEKPKTPPQLGRLLPDWLASPSLVSADLSASSPVETLSSLDTRLVEKLKENGIIDFFPVQLQVIPEILSEVHYGYKTGVAGFRPSDLCVSAPTGSGKTLTFVLPIIQALLNRVECKLRALVVLPVRELAAQVYRVFQTYCEGSKLQVGLIAGMKPLHSEQRTLVKHGYGGYESLVDIIVATPGRLVDHITQTKGFDLTALRFLVLDEADRMMELLKQDWLLEVEKAVYSKGRDPPGPLNVRNSYHIQVPFQKLLFSATLSQNPEKIKQLNLFQPKLFTAVGGGTNKGGALVVGGISPSLDQKQTDVNSKGASSLRENNNDIPGKYTMPAELTEECMECTSAERPLLILHFLLNLKYSQILCFTNSKDSAHRLCLLLKLVGGFTSQEVTGNTHHTKMTKAIKKFSQGQIDILVCSDAMARGMDLVNARYVLSYDPPKLLTTYIHRVGRTARAGKEGTAITFVQDQEFYHFKKMTSAIRRTGLNKIKVPKDKLEPLVPKLQAALKKLSFKIPRKGRSKIKRGTKKGK</sequence>
<evidence type="ECO:0000256" key="8">
    <source>
        <dbReference type="SAM" id="MobiDB-lite"/>
    </source>
</evidence>
<dbReference type="InterPro" id="IPR001650">
    <property type="entry name" value="Helicase_C-like"/>
</dbReference>
<dbReference type="GO" id="GO:0003724">
    <property type="term" value="F:RNA helicase activity"/>
    <property type="evidence" value="ECO:0007669"/>
    <property type="project" value="UniProtKB-EC"/>
</dbReference>
<feature type="region of interest" description="Disordered" evidence="8">
    <location>
        <begin position="1"/>
        <end position="199"/>
    </location>
</feature>
<comment type="similarity">
    <text evidence="6">Belongs to the DEAD box helicase family.</text>
</comment>
<evidence type="ECO:0000313" key="11">
    <source>
        <dbReference type="EMBL" id="KAK3102413.1"/>
    </source>
</evidence>
<dbReference type="SMART" id="SM00487">
    <property type="entry name" value="DEXDc"/>
    <property type="match status" value="1"/>
</dbReference>
<comment type="domain">
    <text evidence="7">The Q motif is unique to and characteristic of the DEAD box family of RNA helicases and controls ATP binding and hydrolysis.</text>
</comment>
<dbReference type="GO" id="GO:0005524">
    <property type="term" value="F:ATP binding"/>
    <property type="evidence" value="ECO:0007669"/>
    <property type="project" value="UniProtKB-UniRule"/>
</dbReference>
<dbReference type="InterPro" id="IPR000629">
    <property type="entry name" value="RNA-helicase_DEAD-box_CS"/>
</dbReference>